<evidence type="ECO:0000313" key="1">
    <source>
        <dbReference type="EMBL" id="MFD1328535.1"/>
    </source>
</evidence>
<evidence type="ECO:0000313" key="2">
    <source>
        <dbReference type="Proteomes" id="UP001597173"/>
    </source>
</evidence>
<name>A0ABW3YX83_MYCRA</name>
<sequence>MVEPLEALLGGEHCDPVSEVGERLDSRDVASQVVARFPELAIHQDNEPGSTRGQLVRLLNECVMAGHFPKAQKGRIDREHLAERLQTSVGSIRKYKSILASYDSILPHFAPADDIADEVKRRFPNLALHQFYPADSTKGKLVKMLNECVLAGRIPRSTNVIMISLTCH</sequence>
<organism evidence="1 2">
    <name type="scientific">Mycoplana ramosa</name>
    <name type="common">Mycoplana bullata</name>
    <dbReference type="NCBI Taxonomy" id="40837"/>
    <lineage>
        <taxon>Bacteria</taxon>
        <taxon>Pseudomonadati</taxon>
        <taxon>Pseudomonadota</taxon>
        <taxon>Alphaproteobacteria</taxon>
        <taxon>Hyphomicrobiales</taxon>
        <taxon>Rhizobiaceae</taxon>
        <taxon>Mycoplana</taxon>
    </lineage>
</organism>
<dbReference type="RefSeq" id="WP_374839296.1">
    <property type="nucleotide sequence ID" value="NZ_JBHEEW010000008.1"/>
</dbReference>
<dbReference type="Proteomes" id="UP001597173">
    <property type="component" value="Unassembled WGS sequence"/>
</dbReference>
<reference evidence="2" key="1">
    <citation type="journal article" date="2019" name="Int. J. Syst. Evol. Microbiol.">
        <title>The Global Catalogue of Microorganisms (GCM) 10K type strain sequencing project: providing services to taxonomists for standard genome sequencing and annotation.</title>
        <authorList>
            <consortium name="The Broad Institute Genomics Platform"/>
            <consortium name="The Broad Institute Genome Sequencing Center for Infectious Disease"/>
            <person name="Wu L."/>
            <person name="Ma J."/>
        </authorList>
    </citation>
    <scope>NUCLEOTIDE SEQUENCE [LARGE SCALE GENOMIC DNA]</scope>
    <source>
        <strain evidence="2">CCUG 55609</strain>
    </source>
</reference>
<accession>A0ABW3YX83</accession>
<gene>
    <name evidence="1" type="ORF">ACFQ33_11590</name>
</gene>
<comment type="caution">
    <text evidence="1">The sequence shown here is derived from an EMBL/GenBank/DDBJ whole genome shotgun (WGS) entry which is preliminary data.</text>
</comment>
<proteinExistence type="predicted"/>
<keyword evidence="2" id="KW-1185">Reference proteome</keyword>
<protein>
    <submittedName>
        <fullName evidence="1">Uncharacterized protein</fullName>
    </submittedName>
</protein>
<dbReference type="EMBL" id="JBHTNF010000006">
    <property type="protein sequence ID" value="MFD1328535.1"/>
    <property type="molecule type" value="Genomic_DNA"/>
</dbReference>